<evidence type="ECO:0008006" key="3">
    <source>
        <dbReference type="Google" id="ProtNLM"/>
    </source>
</evidence>
<reference evidence="1 2" key="1">
    <citation type="submission" date="2018-09" db="EMBL/GenBank/DDBJ databases">
        <title>A high-quality reference genome of wild soybean provides a powerful tool to mine soybean genomes.</title>
        <authorList>
            <person name="Xie M."/>
            <person name="Chung C.Y.L."/>
            <person name="Li M.-W."/>
            <person name="Wong F.-L."/>
            <person name="Chan T.-F."/>
            <person name="Lam H.-M."/>
        </authorList>
    </citation>
    <scope>NUCLEOTIDE SEQUENCE [LARGE SCALE GENOMIC DNA]</scope>
    <source>
        <strain evidence="2">cv. W05</strain>
        <tissue evidence="1">Hypocotyl of etiolated seedlings</tissue>
    </source>
</reference>
<dbReference type="EMBL" id="QZWG01000001">
    <property type="protein sequence ID" value="RZC29245.1"/>
    <property type="molecule type" value="Genomic_DNA"/>
</dbReference>
<sequence length="294" mass="33912">MRRFCGRFREDFPPFFIVLRSFFGLQPEDVPVSLASPSSRRVGCDSKLNLYVNLRRFDKPFRPGNNSEEYHQGGFVSCSDKGGPSKGYRDKGGIFHGDHIHYNKPLHLGDNLIILTSMDKADLKECLRGSEEWLSEIFESIDNWSEETTMEFRLTWVRISNVSLKVWRQRCFEQIVYARVLIHTTTTETMDFTQRRKNNGKLHMIKMVEETILKKINTQGLCERCMGELWNEDSEDGSSVKGLDIVWGFKHARMFAKPKVMGRRRCGGGSHFSVKGWVSMGGFEFLSGKSTSYF</sequence>
<keyword evidence="2" id="KW-1185">Reference proteome</keyword>
<name>A0A445M0Y2_GLYSO</name>
<protein>
    <recommendedName>
        <fullName evidence="3">DUF4283 domain-containing protein</fullName>
    </recommendedName>
</protein>
<evidence type="ECO:0000313" key="2">
    <source>
        <dbReference type="Proteomes" id="UP000289340"/>
    </source>
</evidence>
<gene>
    <name evidence="1" type="ORF">D0Y65_001009</name>
</gene>
<dbReference type="AlphaFoldDB" id="A0A445M0Y2"/>
<organism evidence="1 2">
    <name type="scientific">Glycine soja</name>
    <name type="common">Wild soybean</name>
    <dbReference type="NCBI Taxonomy" id="3848"/>
    <lineage>
        <taxon>Eukaryota</taxon>
        <taxon>Viridiplantae</taxon>
        <taxon>Streptophyta</taxon>
        <taxon>Embryophyta</taxon>
        <taxon>Tracheophyta</taxon>
        <taxon>Spermatophyta</taxon>
        <taxon>Magnoliopsida</taxon>
        <taxon>eudicotyledons</taxon>
        <taxon>Gunneridae</taxon>
        <taxon>Pentapetalae</taxon>
        <taxon>rosids</taxon>
        <taxon>fabids</taxon>
        <taxon>Fabales</taxon>
        <taxon>Fabaceae</taxon>
        <taxon>Papilionoideae</taxon>
        <taxon>50 kb inversion clade</taxon>
        <taxon>NPAAA clade</taxon>
        <taxon>indigoferoid/millettioid clade</taxon>
        <taxon>Phaseoleae</taxon>
        <taxon>Glycine</taxon>
        <taxon>Glycine subgen. Soja</taxon>
    </lineage>
</organism>
<evidence type="ECO:0000313" key="1">
    <source>
        <dbReference type="EMBL" id="RZC29245.1"/>
    </source>
</evidence>
<dbReference type="Proteomes" id="UP000289340">
    <property type="component" value="Chromosome 1"/>
</dbReference>
<accession>A0A445M0Y2</accession>
<comment type="caution">
    <text evidence="1">The sequence shown here is derived from an EMBL/GenBank/DDBJ whole genome shotgun (WGS) entry which is preliminary data.</text>
</comment>
<proteinExistence type="predicted"/>